<accession>A0A927C5D6</accession>
<keyword evidence="2" id="KW-1185">Reference proteome</keyword>
<gene>
    <name evidence="1" type="ORF">IB286_15075</name>
</gene>
<name>A0A927C5D6_9GAMM</name>
<comment type="caution">
    <text evidence="1">The sequence shown here is derived from an EMBL/GenBank/DDBJ whole genome shotgun (WGS) entry which is preliminary data.</text>
</comment>
<proteinExistence type="predicted"/>
<dbReference type="AlphaFoldDB" id="A0A927C5D6"/>
<dbReference type="Proteomes" id="UP000610558">
    <property type="component" value="Unassembled WGS sequence"/>
</dbReference>
<organism evidence="1 2">
    <name type="scientific">Spongiibacter pelagi</name>
    <dbReference type="NCBI Taxonomy" id="2760804"/>
    <lineage>
        <taxon>Bacteria</taxon>
        <taxon>Pseudomonadati</taxon>
        <taxon>Pseudomonadota</taxon>
        <taxon>Gammaproteobacteria</taxon>
        <taxon>Cellvibrionales</taxon>
        <taxon>Spongiibacteraceae</taxon>
        <taxon>Spongiibacter</taxon>
    </lineage>
</organism>
<dbReference type="EMBL" id="JACXLD010000026">
    <property type="protein sequence ID" value="MBD2860317.1"/>
    <property type="molecule type" value="Genomic_DNA"/>
</dbReference>
<evidence type="ECO:0000313" key="2">
    <source>
        <dbReference type="Proteomes" id="UP000610558"/>
    </source>
</evidence>
<evidence type="ECO:0000313" key="1">
    <source>
        <dbReference type="EMBL" id="MBD2860317.1"/>
    </source>
</evidence>
<dbReference type="RefSeq" id="WP_190766970.1">
    <property type="nucleotide sequence ID" value="NZ_JACXLD010000026.1"/>
</dbReference>
<protein>
    <submittedName>
        <fullName evidence="1">TetR family transcriptional regulator</fullName>
    </submittedName>
</protein>
<sequence length="128" mass="14199">MAATTEKNLRNALIRLKHGRPKVVDKRRKISITALAEEAGVKDSTIHNRYPDIAAEVRGLTGNTHKAQRDDKSAKLKAEKEKNRKLRAYIEELESDVRKLVSINATLDSANEQLKAELSSGNVVRIGG</sequence>
<reference evidence="1" key="1">
    <citation type="submission" date="2020-09" db="EMBL/GenBank/DDBJ databases">
        <authorList>
            <person name="Yoon J.-W."/>
        </authorList>
    </citation>
    <scope>NUCLEOTIDE SEQUENCE</scope>
    <source>
        <strain evidence="1">KMU-158</strain>
    </source>
</reference>